<gene>
    <name evidence="1" type="ORF">BDP27DRAFT_1377944</name>
</gene>
<proteinExistence type="predicted"/>
<keyword evidence="2" id="KW-1185">Reference proteome</keyword>
<reference evidence="1" key="1">
    <citation type="submission" date="2020-11" db="EMBL/GenBank/DDBJ databases">
        <authorList>
            <consortium name="DOE Joint Genome Institute"/>
            <person name="Ahrendt S."/>
            <person name="Riley R."/>
            <person name="Andreopoulos W."/>
            <person name="Labutti K."/>
            <person name="Pangilinan J."/>
            <person name="Ruiz-Duenas F.J."/>
            <person name="Barrasa J.M."/>
            <person name="Sanchez-Garcia M."/>
            <person name="Camarero S."/>
            <person name="Miyauchi S."/>
            <person name="Serrano A."/>
            <person name="Linde D."/>
            <person name="Babiker R."/>
            <person name="Drula E."/>
            <person name="Ayuso-Fernandez I."/>
            <person name="Pacheco R."/>
            <person name="Padilla G."/>
            <person name="Ferreira P."/>
            <person name="Barriuso J."/>
            <person name="Kellner H."/>
            <person name="Castanera R."/>
            <person name="Alfaro M."/>
            <person name="Ramirez L."/>
            <person name="Pisabarro A.G."/>
            <person name="Kuo A."/>
            <person name="Tritt A."/>
            <person name="Lipzen A."/>
            <person name="He G."/>
            <person name="Yan M."/>
            <person name="Ng V."/>
            <person name="Cullen D."/>
            <person name="Martin F."/>
            <person name="Rosso M.-N."/>
            <person name="Henrissat B."/>
            <person name="Hibbett D."/>
            <person name="Martinez A.T."/>
            <person name="Grigoriev I.V."/>
        </authorList>
    </citation>
    <scope>NUCLEOTIDE SEQUENCE</scope>
    <source>
        <strain evidence="1">AH 40177</strain>
    </source>
</reference>
<evidence type="ECO:0000313" key="2">
    <source>
        <dbReference type="Proteomes" id="UP000772434"/>
    </source>
</evidence>
<dbReference type="Proteomes" id="UP000772434">
    <property type="component" value="Unassembled WGS sequence"/>
</dbReference>
<dbReference type="AlphaFoldDB" id="A0A9P5P4A6"/>
<sequence length="274" mass="30476">MYFLYEIEDTFPFRLGDLGVSSLRHTTIADDDRKLVTPSHLHLLVTCRLFSGCRYALMEHSRTASQNTARAREESYRLAYENGKQIPVTRQFGLPSVSKYPVQVPYQWERAHTTRPLSVNSVEYQQGRITKVLAEHATIQAKLSSNEELQTLTTGLSSKNIDNHATGGGYMGRIADACALVAPGAAEEQARMKLEMSRKELLGIEEILATCGWTAEAKQEGVACLAELRTQNVGRLDFDYNPPLGLDITSAASLSFSRDDYNKVAALELTTVNR</sequence>
<evidence type="ECO:0000313" key="1">
    <source>
        <dbReference type="EMBL" id="KAF9020345.1"/>
    </source>
</evidence>
<dbReference type="OrthoDB" id="10255539at2759"/>
<accession>A0A9P5P4A6</accession>
<organism evidence="1 2">
    <name type="scientific">Rhodocollybia butyracea</name>
    <dbReference type="NCBI Taxonomy" id="206335"/>
    <lineage>
        <taxon>Eukaryota</taxon>
        <taxon>Fungi</taxon>
        <taxon>Dikarya</taxon>
        <taxon>Basidiomycota</taxon>
        <taxon>Agaricomycotina</taxon>
        <taxon>Agaricomycetes</taxon>
        <taxon>Agaricomycetidae</taxon>
        <taxon>Agaricales</taxon>
        <taxon>Marasmiineae</taxon>
        <taxon>Omphalotaceae</taxon>
        <taxon>Rhodocollybia</taxon>
    </lineage>
</organism>
<protein>
    <submittedName>
        <fullName evidence="1">Uncharacterized protein</fullName>
    </submittedName>
</protein>
<comment type="caution">
    <text evidence="1">The sequence shown here is derived from an EMBL/GenBank/DDBJ whole genome shotgun (WGS) entry which is preliminary data.</text>
</comment>
<name>A0A9P5P4A6_9AGAR</name>
<dbReference type="EMBL" id="JADNRY010001154">
    <property type="protein sequence ID" value="KAF9020345.1"/>
    <property type="molecule type" value="Genomic_DNA"/>
</dbReference>